<evidence type="ECO:0000256" key="5">
    <source>
        <dbReference type="ARBA" id="ARBA00013200"/>
    </source>
</evidence>
<gene>
    <name evidence="19" type="primary">cobS</name>
    <name evidence="20" type="ORF">Q75_07625</name>
</gene>
<evidence type="ECO:0000313" key="21">
    <source>
        <dbReference type="Proteomes" id="UP000074108"/>
    </source>
</evidence>
<protein>
    <recommendedName>
        <fullName evidence="6 19">Adenosylcobinamide-GDP ribazoletransferase</fullName>
        <ecNumber evidence="5 19">2.7.8.26</ecNumber>
    </recommendedName>
    <alternativeName>
        <fullName evidence="16 19">Cobalamin synthase</fullName>
    </alternativeName>
    <alternativeName>
        <fullName evidence="15 19">Cobalamin-5'-phosphate synthase</fullName>
    </alternativeName>
</protein>
<feature type="transmembrane region" description="Helical" evidence="19">
    <location>
        <begin position="181"/>
        <end position="198"/>
    </location>
</feature>
<keyword evidence="21" id="KW-1185">Reference proteome</keyword>
<evidence type="ECO:0000256" key="12">
    <source>
        <dbReference type="ARBA" id="ARBA00022989"/>
    </source>
</evidence>
<comment type="caution">
    <text evidence="20">The sequence shown here is derived from an EMBL/GenBank/DDBJ whole genome shotgun (WGS) entry which is preliminary data.</text>
</comment>
<keyword evidence="12 19" id="KW-1133">Transmembrane helix</keyword>
<dbReference type="GO" id="GO:0008818">
    <property type="term" value="F:cobalamin 5'-phosphate synthase activity"/>
    <property type="evidence" value="ECO:0007669"/>
    <property type="project" value="UniProtKB-UniRule"/>
</dbReference>
<dbReference type="InterPro" id="IPR003805">
    <property type="entry name" value="CobS"/>
</dbReference>
<evidence type="ECO:0000256" key="16">
    <source>
        <dbReference type="ARBA" id="ARBA00032853"/>
    </source>
</evidence>
<keyword evidence="11 19" id="KW-0460">Magnesium</keyword>
<feature type="transmembrane region" description="Helical" evidence="19">
    <location>
        <begin position="137"/>
        <end position="160"/>
    </location>
</feature>
<feature type="transmembrane region" description="Helical" evidence="19">
    <location>
        <begin position="204"/>
        <end position="220"/>
    </location>
</feature>
<feature type="transmembrane region" description="Helical" evidence="19">
    <location>
        <begin position="34"/>
        <end position="54"/>
    </location>
</feature>
<evidence type="ECO:0000256" key="13">
    <source>
        <dbReference type="ARBA" id="ARBA00023136"/>
    </source>
</evidence>
<evidence type="ECO:0000256" key="17">
    <source>
        <dbReference type="ARBA" id="ARBA00048623"/>
    </source>
</evidence>
<dbReference type="GO" id="GO:0009236">
    <property type="term" value="P:cobalamin biosynthetic process"/>
    <property type="evidence" value="ECO:0007669"/>
    <property type="project" value="UniProtKB-UniRule"/>
</dbReference>
<dbReference type="Pfam" id="PF02654">
    <property type="entry name" value="CobS"/>
    <property type="match status" value="1"/>
</dbReference>
<evidence type="ECO:0000256" key="7">
    <source>
        <dbReference type="ARBA" id="ARBA00022475"/>
    </source>
</evidence>
<comment type="similarity">
    <text evidence="4 19">Belongs to the CobS family.</text>
</comment>
<sequence>MWKGFLFSLQFLTIIPIKIDIDLHPTSIKRSVQLFPIIGILKGVLLFICMNFVGISDLSFITQAFFLWLVSIVITGGLHLDGWMDTSDAYFSYKDPLKRLEVMKDPRVGAFGVISLIMLLSTKFIFIYEIIRMTSEASGWLIVIPPFISYIALSLQLVTFPAAKKDGMANFFRQHVKPKDLYICWIYGLIVCIIGFVYDIYLGFIVMLFVGFAVVFYVWVKKKVVKWFNGITGDVLGANLEGMELFLWGILFLFHYCDMV</sequence>
<dbReference type="STRING" id="1150625.Q75_07625"/>
<keyword evidence="13 19" id="KW-0472">Membrane</keyword>
<evidence type="ECO:0000256" key="6">
    <source>
        <dbReference type="ARBA" id="ARBA00015850"/>
    </source>
</evidence>
<dbReference type="EMBL" id="LDYG01000028">
    <property type="protein sequence ID" value="KUP06615.1"/>
    <property type="molecule type" value="Genomic_DNA"/>
</dbReference>
<comment type="function">
    <text evidence="14 19">Joins adenosylcobinamide-GDP and alpha-ribazole to generate adenosylcobalamin (Ado-cobalamin). Also synthesizes adenosylcobalamin 5'-phosphate from adenosylcobinamide-GDP and alpha-ribazole 5'-phosphate.</text>
</comment>
<comment type="pathway">
    <text evidence="3 19">Cofactor biosynthesis; adenosylcobalamin biosynthesis; adenosylcobalamin from cob(II)yrinate a,c-diamide: step 7/7.</text>
</comment>
<comment type="cofactor">
    <cofactor evidence="1 19">
        <name>Mg(2+)</name>
        <dbReference type="ChEBI" id="CHEBI:18420"/>
    </cofactor>
</comment>
<evidence type="ECO:0000256" key="9">
    <source>
        <dbReference type="ARBA" id="ARBA00022679"/>
    </source>
</evidence>
<evidence type="ECO:0000256" key="18">
    <source>
        <dbReference type="ARBA" id="ARBA00049504"/>
    </source>
</evidence>
<dbReference type="EC" id="2.7.8.26" evidence="5 19"/>
<evidence type="ECO:0000256" key="10">
    <source>
        <dbReference type="ARBA" id="ARBA00022692"/>
    </source>
</evidence>
<evidence type="ECO:0000256" key="15">
    <source>
        <dbReference type="ARBA" id="ARBA00032605"/>
    </source>
</evidence>
<feature type="transmembrane region" description="Helical" evidence="19">
    <location>
        <begin position="108"/>
        <end position="131"/>
    </location>
</feature>
<dbReference type="NCBIfam" id="TIGR00317">
    <property type="entry name" value="cobS"/>
    <property type="match status" value="1"/>
</dbReference>
<comment type="catalytic activity">
    <reaction evidence="17 19">
        <text>alpha-ribazole + adenosylcob(III)inamide-GDP = adenosylcob(III)alamin + GMP + H(+)</text>
        <dbReference type="Rhea" id="RHEA:16049"/>
        <dbReference type="ChEBI" id="CHEBI:10329"/>
        <dbReference type="ChEBI" id="CHEBI:15378"/>
        <dbReference type="ChEBI" id="CHEBI:18408"/>
        <dbReference type="ChEBI" id="CHEBI:58115"/>
        <dbReference type="ChEBI" id="CHEBI:60487"/>
        <dbReference type="EC" id="2.7.8.26"/>
    </reaction>
</comment>
<keyword evidence="8 19" id="KW-0169">Cobalamin biosynthesis</keyword>
<evidence type="ECO:0000256" key="2">
    <source>
        <dbReference type="ARBA" id="ARBA00004651"/>
    </source>
</evidence>
<feature type="transmembrane region" description="Helical" evidence="19">
    <location>
        <begin position="60"/>
        <end position="80"/>
    </location>
</feature>
<dbReference type="Proteomes" id="UP000074108">
    <property type="component" value="Unassembled WGS sequence"/>
</dbReference>
<evidence type="ECO:0000256" key="11">
    <source>
        <dbReference type="ARBA" id="ARBA00022842"/>
    </source>
</evidence>
<dbReference type="UniPathway" id="UPA00148">
    <property type="reaction ID" value="UER00238"/>
</dbReference>
<reference evidence="20 21" key="1">
    <citation type="journal article" date="2016" name="Front. Microbiol.">
        <title>Microevolution Analysis of Bacillus coahuilensis Unveils Differences in Phosphorus Acquisition Strategies and Their Regulation.</title>
        <authorList>
            <person name="Gomez-Lunar Z."/>
            <person name="Hernandez-Gonzalez I."/>
            <person name="Rodriguez-Torres M.D."/>
            <person name="Souza V."/>
            <person name="Olmedo-Alvarez G."/>
        </authorList>
    </citation>
    <scope>NUCLEOTIDE SEQUENCE [LARGE SCALE GENOMIC DNA]</scope>
    <source>
        <strain evidence="21">p1.1.43</strain>
    </source>
</reference>
<evidence type="ECO:0000256" key="1">
    <source>
        <dbReference type="ARBA" id="ARBA00001946"/>
    </source>
</evidence>
<keyword evidence="10 19" id="KW-0812">Transmembrane</keyword>
<comment type="subcellular location">
    <subcellularLocation>
        <location evidence="2 19">Cell membrane</location>
        <topology evidence="2 19">Multi-pass membrane protein</topology>
    </subcellularLocation>
</comment>
<keyword evidence="7 19" id="KW-1003">Cell membrane</keyword>
<comment type="catalytic activity">
    <reaction evidence="18 19">
        <text>alpha-ribazole 5'-phosphate + adenosylcob(III)inamide-GDP = adenosylcob(III)alamin 5'-phosphate + GMP + H(+)</text>
        <dbReference type="Rhea" id="RHEA:23560"/>
        <dbReference type="ChEBI" id="CHEBI:15378"/>
        <dbReference type="ChEBI" id="CHEBI:57918"/>
        <dbReference type="ChEBI" id="CHEBI:58115"/>
        <dbReference type="ChEBI" id="CHEBI:60487"/>
        <dbReference type="ChEBI" id="CHEBI:60493"/>
        <dbReference type="EC" id="2.7.8.26"/>
    </reaction>
</comment>
<dbReference type="HAMAP" id="MF_00719">
    <property type="entry name" value="CobS"/>
    <property type="match status" value="1"/>
</dbReference>
<evidence type="ECO:0000256" key="14">
    <source>
        <dbReference type="ARBA" id="ARBA00025228"/>
    </source>
</evidence>
<evidence type="ECO:0000256" key="19">
    <source>
        <dbReference type="HAMAP-Rule" id="MF_00719"/>
    </source>
</evidence>
<proteinExistence type="inferred from homology"/>
<name>A0A147K914_9BACI</name>
<evidence type="ECO:0000313" key="20">
    <source>
        <dbReference type="EMBL" id="KUP06615.1"/>
    </source>
</evidence>
<dbReference type="GO" id="GO:0051073">
    <property type="term" value="F:adenosylcobinamide-GDP ribazoletransferase activity"/>
    <property type="evidence" value="ECO:0007669"/>
    <property type="project" value="UniProtKB-UniRule"/>
</dbReference>
<dbReference type="GO" id="GO:0005886">
    <property type="term" value="C:plasma membrane"/>
    <property type="evidence" value="ECO:0007669"/>
    <property type="project" value="UniProtKB-SubCell"/>
</dbReference>
<dbReference type="PATRIC" id="fig|1150625.3.peg.1606"/>
<organism evidence="20 21">
    <name type="scientific">Bacillus coahuilensis p1.1.43</name>
    <dbReference type="NCBI Taxonomy" id="1150625"/>
    <lineage>
        <taxon>Bacteria</taxon>
        <taxon>Bacillati</taxon>
        <taxon>Bacillota</taxon>
        <taxon>Bacilli</taxon>
        <taxon>Bacillales</taxon>
        <taxon>Bacillaceae</taxon>
        <taxon>Bacillus</taxon>
    </lineage>
</organism>
<dbReference type="AlphaFoldDB" id="A0A147K914"/>
<keyword evidence="9 19" id="KW-0808">Transferase</keyword>
<dbReference type="PANTHER" id="PTHR34148:SF1">
    <property type="entry name" value="ADENOSYLCOBINAMIDE-GDP RIBAZOLETRANSFERASE"/>
    <property type="match status" value="1"/>
</dbReference>
<dbReference type="PANTHER" id="PTHR34148">
    <property type="entry name" value="ADENOSYLCOBINAMIDE-GDP RIBAZOLETRANSFERASE"/>
    <property type="match status" value="1"/>
</dbReference>
<accession>A0A147K914</accession>
<evidence type="ECO:0000256" key="4">
    <source>
        <dbReference type="ARBA" id="ARBA00010561"/>
    </source>
</evidence>
<evidence type="ECO:0000256" key="8">
    <source>
        <dbReference type="ARBA" id="ARBA00022573"/>
    </source>
</evidence>
<evidence type="ECO:0000256" key="3">
    <source>
        <dbReference type="ARBA" id="ARBA00004663"/>
    </source>
</evidence>